<dbReference type="PANTHER" id="PTHR43105">
    <property type="entry name" value="RESPIRATORY NITRATE REDUCTASE"/>
    <property type="match status" value="1"/>
</dbReference>
<evidence type="ECO:0000259" key="8">
    <source>
        <dbReference type="PROSITE" id="PS51379"/>
    </source>
</evidence>
<dbReference type="InterPro" id="IPR027467">
    <property type="entry name" value="MopterinOxRdtase_cofactor_BS"/>
</dbReference>
<reference evidence="10" key="1">
    <citation type="submission" date="2020-12" db="EMBL/GenBank/DDBJ databases">
        <title>The genome sequence of Inhella sp. 1Y17.</title>
        <authorList>
            <person name="Liu Y."/>
        </authorList>
    </citation>
    <scope>NUCLEOTIDE SEQUENCE</scope>
    <source>
        <strain evidence="10">1Y17</strain>
    </source>
</reference>
<dbReference type="SUPFAM" id="SSF53706">
    <property type="entry name" value="Formate dehydrogenase/DMSO reductase, domains 1-3"/>
    <property type="match status" value="1"/>
</dbReference>
<organism evidence="10 11">
    <name type="scientific">Inhella proteolytica</name>
    <dbReference type="NCBI Taxonomy" id="2795029"/>
    <lineage>
        <taxon>Bacteria</taxon>
        <taxon>Pseudomonadati</taxon>
        <taxon>Pseudomonadota</taxon>
        <taxon>Betaproteobacteria</taxon>
        <taxon>Burkholderiales</taxon>
        <taxon>Sphaerotilaceae</taxon>
        <taxon>Inhella</taxon>
    </lineage>
</organism>
<dbReference type="InterPro" id="IPR036010">
    <property type="entry name" value="2Fe-2S_ferredoxin-like_sf"/>
</dbReference>
<dbReference type="SMART" id="SM00926">
    <property type="entry name" value="Molybdop_Fe4S4"/>
    <property type="match status" value="1"/>
</dbReference>
<dbReference type="AlphaFoldDB" id="A0A931J041"/>
<comment type="similarity">
    <text evidence="1">In the C-terminal section; belongs to the prokaryotic molybdopterin-containing oxidoreductase family.</text>
</comment>
<dbReference type="InterPro" id="IPR006963">
    <property type="entry name" value="Mopterin_OxRdtase_4Fe-4S_dom"/>
</dbReference>
<dbReference type="SUPFAM" id="SSF54292">
    <property type="entry name" value="2Fe-2S ferredoxin-like"/>
    <property type="match status" value="1"/>
</dbReference>
<dbReference type="Proteomes" id="UP000613266">
    <property type="component" value="Unassembled WGS sequence"/>
</dbReference>
<evidence type="ECO:0000256" key="3">
    <source>
        <dbReference type="ARBA" id="ARBA00022723"/>
    </source>
</evidence>
<dbReference type="InterPro" id="IPR001041">
    <property type="entry name" value="2Fe-2S_ferredoxin-type"/>
</dbReference>
<proteinExistence type="inferred from homology"/>
<evidence type="ECO:0000259" key="7">
    <source>
        <dbReference type="PROSITE" id="PS51085"/>
    </source>
</evidence>
<dbReference type="GO" id="GO:0043546">
    <property type="term" value="F:molybdopterin cofactor binding"/>
    <property type="evidence" value="ECO:0007669"/>
    <property type="project" value="InterPro"/>
</dbReference>
<dbReference type="Gene3D" id="3.40.50.740">
    <property type="match status" value="1"/>
</dbReference>
<dbReference type="InterPro" id="IPR017896">
    <property type="entry name" value="4Fe4S_Fe-S-bd"/>
</dbReference>
<feature type="domain" description="4Fe-4S Mo/W bis-MGD-type" evidence="9">
    <location>
        <begin position="211"/>
        <end position="267"/>
    </location>
</feature>
<dbReference type="Pfam" id="PF22117">
    <property type="entry name" value="Fer4_Nqo3"/>
    <property type="match status" value="1"/>
</dbReference>
<dbReference type="GO" id="GO:0015942">
    <property type="term" value="P:formate metabolic process"/>
    <property type="evidence" value="ECO:0007669"/>
    <property type="project" value="InterPro"/>
</dbReference>
<evidence type="ECO:0000256" key="2">
    <source>
        <dbReference type="ARBA" id="ARBA00022485"/>
    </source>
</evidence>
<name>A0A931J041_9BURK</name>
<dbReference type="SUPFAM" id="SSF50692">
    <property type="entry name" value="ADC-like"/>
    <property type="match status" value="1"/>
</dbReference>
<dbReference type="GO" id="GO:0051539">
    <property type="term" value="F:4 iron, 4 sulfur cluster binding"/>
    <property type="evidence" value="ECO:0007669"/>
    <property type="project" value="UniProtKB-KW"/>
</dbReference>
<dbReference type="Gene3D" id="3.40.228.10">
    <property type="entry name" value="Dimethylsulfoxide Reductase, domain 2"/>
    <property type="match status" value="1"/>
</dbReference>
<dbReference type="CDD" id="cd02753">
    <property type="entry name" value="MopB_Formate-Dh-H"/>
    <property type="match status" value="1"/>
</dbReference>
<dbReference type="PROSITE" id="PS51379">
    <property type="entry name" value="4FE4S_FER_2"/>
    <property type="match status" value="2"/>
</dbReference>
<dbReference type="PROSITE" id="PS51085">
    <property type="entry name" value="2FE2S_FER_2"/>
    <property type="match status" value="1"/>
</dbReference>
<feature type="domain" description="2Fe-2S ferredoxin-type" evidence="7">
    <location>
        <begin position="2"/>
        <end position="80"/>
    </location>
</feature>
<sequence>MQTVTIRIDGQAVEARAGESVLEVLQRLGHAPPALCHDPRLPPAPRCRLCSVEVEGQDDPVNSCALPVSEGLVVRSDSPALQAYRHQWLEALGAHCRPEDLERHPQKALHQALRAQGIAPSGQGSRVDDSHPLIHVDLARCISCQRCARVCHELQGQDVWHQLGRGEGVQLVPDSGGSLGASHCVACGACVDACPTAALVDAGGLQPERAEHWTRSVCSYCGVGCELELGTADEQVVGVRPVLDAPVNKGHLCVKGRYGQGFAQSSRRVLTPMLRREDGWQACCWDEALDEVARRLLALQAAHGADSLGVLGSARATNEDNYLTAKFARHVLGTHNVDCCARVCHAPSAAALKTLLGTGAATSSYDDIERTRLFLVAGANPNENHPVVGARIRQQLRRGAAQAIVIDPRRTELAELATVHLALRPGTNLPLLLAMAQVVLAEGLHDRDFIARRVDELEAFAVSVREWTPERAAAICGVEAEAIRQAARLYANTRPALCFHGLGMTEQGQGTEGVMALINLALLCGQIGQPGAGLNPLRGQNNVQGSAHMGCEPGSLAGGIAIEAGRARTEQVWGRALPQRPGLNLMQMLDAAEAGRVRGLLVLGYDLALSLPDSQRSWQALKRLDLLVVQDLYLNETAARFADVFLPACSTLEKDGTFMNAERRVQRVRAALRPRGQSLPDWQILGALAARMGRGEGMQFESAEAIWDEVRQVWPDGAGLSYARLDRGGLQWPCRDEDDPGTRVLHAERFGHGVRTSLRPLDYRPSPEVCDADYPWLLSTGRNLYQFNAATMSGASALQALRPTDTLDLCAADAERLGLREGQRVRVRSRRGSAELPLRIDARLQPGQLFATFHDPAVLLNRLTSSERDRWVHAPEYKVCAVQLERVPD</sequence>
<dbReference type="PIRSF" id="PIRSF036643">
    <property type="entry name" value="FDH_alpha"/>
    <property type="match status" value="1"/>
</dbReference>
<dbReference type="PROSITE" id="PS51669">
    <property type="entry name" value="4FE4S_MOW_BIS_MGD"/>
    <property type="match status" value="1"/>
</dbReference>
<evidence type="ECO:0000313" key="11">
    <source>
        <dbReference type="Proteomes" id="UP000613266"/>
    </source>
</evidence>
<protein>
    <submittedName>
        <fullName evidence="10">Formate dehydrogenase subunit alpha</fullName>
    </submittedName>
</protein>
<dbReference type="Pfam" id="PF00384">
    <property type="entry name" value="Molybdopterin"/>
    <property type="match status" value="1"/>
</dbReference>
<keyword evidence="3" id="KW-0479">Metal-binding</keyword>
<dbReference type="Gene3D" id="2.40.40.20">
    <property type="match status" value="1"/>
</dbReference>
<dbReference type="PROSITE" id="PS00198">
    <property type="entry name" value="4FE4S_FER_1"/>
    <property type="match status" value="1"/>
</dbReference>
<dbReference type="InterPro" id="IPR009010">
    <property type="entry name" value="Asp_de-COase-like_dom_sf"/>
</dbReference>
<dbReference type="FunFam" id="3.30.70.20:FF:000035">
    <property type="entry name" value="Iron hydrogenase 1"/>
    <property type="match status" value="1"/>
</dbReference>
<dbReference type="InterPro" id="IPR006656">
    <property type="entry name" value="Mopterin_OxRdtase"/>
</dbReference>
<dbReference type="SUPFAM" id="SSF54862">
    <property type="entry name" value="4Fe-4S ferredoxins"/>
    <property type="match status" value="1"/>
</dbReference>
<feature type="domain" description="4Fe-4S ferredoxin-type" evidence="8">
    <location>
        <begin position="175"/>
        <end position="204"/>
    </location>
</feature>
<feature type="domain" description="4Fe-4S ferredoxin-type" evidence="8">
    <location>
        <begin position="132"/>
        <end position="162"/>
    </location>
</feature>
<dbReference type="EMBL" id="JAEDAK010000001">
    <property type="protein sequence ID" value="MBH9575650.1"/>
    <property type="molecule type" value="Genomic_DNA"/>
</dbReference>
<dbReference type="InterPro" id="IPR054351">
    <property type="entry name" value="NADH_UbQ_OxRdtase_ferredoxin"/>
</dbReference>
<evidence type="ECO:0000256" key="6">
    <source>
        <dbReference type="ARBA" id="ARBA00023014"/>
    </source>
</evidence>
<evidence type="ECO:0000256" key="1">
    <source>
        <dbReference type="ARBA" id="ARBA00007023"/>
    </source>
</evidence>
<dbReference type="GO" id="GO:0008863">
    <property type="term" value="F:formate dehydrogenase (NAD+) activity"/>
    <property type="evidence" value="ECO:0007669"/>
    <property type="project" value="InterPro"/>
</dbReference>
<dbReference type="GO" id="GO:1990204">
    <property type="term" value="C:oxidoreductase complex"/>
    <property type="evidence" value="ECO:0007669"/>
    <property type="project" value="UniProtKB-ARBA"/>
</dbReference>
<dbReference type="Pfam" id="PF01568">
    <property type="entry name" value="Molydop_binding"/>
    <property type="match status" value="1"/>
</dbReference>
<dbReference type="Pfam" id="PF13510">
    <property type="entry name" value="Fer2_4"/>
    <property type="match status" value="1"/>
</dbReference>
<evidence type="ECO:0000256" key="4">
    <source>
        <dbReference type="ARBA" id="ARBA00022737"/>
    </source>
</evidence>
<evidence type="ECO:0000313" key="10">
    <source>
        <dbReference type="EMBL" id="MBH9575650.1"/>
    </source>
</evidence>
<keyword evidence="4" id="KW-0677">Repeat</keyword>
<dbReference type="NCBIfam" id="TIGR01591">
    <property type="entry name" value="Fdh-alpha"/>
    <property type="match status" value="1"/>
</dbReference>
<keyword evidence="5" id="KW-0408">Iron</keyword>
<dbReference type="InterPro" id="IPR017900">
    <property type="entry name" value="4Fe4S_Fe_S_CS"/>
</dbReference>
<keyword evidence="6" id="KW-0411">Iron-sulfur</keyword>
<keyword evidence="2" id="KW-0004">4Fe-4S</keyword>
<dbReference type="InterPro" id="IPR006657">
    <property type="entry name" value="MoPterin_dinucl-bd_dom"/>
</dbReference>
<dbReference type="InterPro" id="IPR041924">
    <property type="entry name" value="Formate_Dh-H_N"/>
</dbReference>
<dbReference type="InterPro" id="IPR006478">
    <property type="entry name" value="Formate_DH_asu"/>
</dbReference>
<evidence type="ECO:0000259" key="9">
    <source>
        <dbReference type="PROSITE" id="PS51669"/>
    </source>
</evidence>
<dbReference type="GO" id="GO:0016020">
    <property type="term" value="C:membrane"/>
    <property type="evidence" value="ECO:0007669"/>
    <property type="project" value="TreeGrafter"/>
</dbReference>
<dbReference type="GO" id="GO:0046872">
    <property type="term" value="F:metal ion binding"/>
    <property type="evidence" value="ECO:0007669"/>
    <property type="project" value="UniProtKB-KW"/>
</dbReference>
<keyword evidence="11" id="KW-1185">Reference proteome</keyword>
<accession>A0A931J041</accession>
<dbReference type="Gene3D" id="3.30.70.20">
    <property type="match status" value="1"/>
</dbReference>
<dbReference type="InterPro" id="IPR050123">
    <property type="entry name" value="Prok_molybdopt-oxidoreductase"/>
</dbReference>
<dbReference type="PROSITE" id="PS00551">
    <property type="entry name" value="MOLYBDOPTERIN_PROK_1"/>
    <property type="match status" value="1"/>
</dbReference>
<comment type="caution">
    <text evidence="10">The sequence shown here is derived from an EMBL/GenBank/DDBJ whole genome shotgun (WGS) entry which is preliminary data.</text>
</comment>
<evidence type="ECO:0000256" key="5">
    <source>
        <dbReference type="ARBA" id="ARBA00023004"/>
    </source>
</evidence>
<dbReference type="Pfam" id="PF04879">
    <property type="entry name" value="Molybdop_Fe4S4"/>
    <property type="match status" value="1"/>
</dbReference>
<dbReference type="PANTHER" id="PTHR43105:SF10">
    <property type="entry name" value="NADH-QUINONE OXIDOREDUCTASE SUBUNIT G"/>
    <property type="match status" value="1"/>
</dbReference>
<dbReference type="GO" id="GO:0022904">
    <property type="term" value="P:respiratory electron transport chain"/>
    <property type="evidence" value="ECO:0007669"/>
    <property type="project" value="TreeGrafter"/>
</dbReference>
<dbReference type="Gene3D" id="2.20.25.90">
    <property type="entry name" value="ADC-like domains"/>
    <property type="match status" value="1"/>
</dbReference>
<dbReference type="Gene3D" id="3.10.20.740">
    <property type="match status" value="1"/>
</dbReference>
<gene>
    <name evidence="10" type="primary">fdhF</name>
    <name evidence="10" type="ORF">I7X39_01905</name>
</gene>
<dbReference type="RefSeq" id="WP_198109252.1">
    <property type="nucleotide sequence ID" value="NZ_JAEDAK010000001.1"/>
</dbReference>
<dbReference type="GO" id="GO:0003954">
    <property type="term" value="F:NADH dehydrogenase activity"/>
    <property type="evidence" value="ECO:0007669"/>
    <property type="project" value="TreeGrafter"/>
</dbReference>